<name>A0ABD1DY17_CULPP</name>
<dbReference type="AlphaFoldDB" id="A0ABD1DY17"/>
<dbReference type="PANTHER" id="PTHR20898">
    <property type="entry name" value="DAEDALUS ON 3-RELATED-RELATED"/>
    <property type="match status" value="1"/>
</dbReference>
<organism evidence="2 3">
    <name type="scientific">Culex pipiens pipiens</name>
    <name type="common">Northern house mosquito</name>
    <dbReference type="NCBI Taxonomy" id="38569"/>
    <lineage>
        <taxon>Eukaryota</taxon>
        <taxon>Metazoa</taxon>
        <taxon>Ecdysozoa</taxon>
        <taxon>Arthropoda</taxon>
        <taxon>Hexapoda</taxon>
        <taxon>Insecta</taxon>
        <taxon>Pterygota</taxon>
        <taxon>Neoptera</taxon>
        <taxon>Endopterygota</taxon>
        <taxon>Diptera</taxon>
        <taxon>Nematocera</taxon>
        <taxon>Culicoidea</taxon>
        <taxon>Culicidae</taxon>
        <taxon>Culicinae</taxon>
        <taxon>Culicini</taxon>
        <taxon>Culex</taxon>
        <taxon>Culex</taxon>
    </lineage>
</organism>
<comment type="caution">
    <text evidence="2">The sequence shown here is derived from an EMBL/GenBank/DDBJ whole genome shotgun (WGS) entry which is preliminary data.</text>
</comment>
<proteinExistence type="predicted"/>
<feature type="signal peptide" evidence="1">
    <location>
        <begin position="1"/>
        <end position="18"/>
    </location>
</feature>
<feature type="chain" id="PRO_5044745599" evidence="1">
    <location>
        <begin position="19"/>
        <end position="185"/>
    </location>
</feature>
<evidence type="ECO:0000256" key="1">
    <source>
        <dbReference type="SAM" id="SignalP"/>
    </source>
</evidence>
<keyword evidence="1" id="KW-0732">Signal</keyword>
<dbReference type="InterPro" id="IPR010512">
    <property type="entry name" value="DUF1091"/>
</dbReference>
<dbReference type="Proteomes" id="UP001562425">
    <property type="component" value="Unassembled WGS sequence"/>
</dbReference>
<dbReference type="Pfam" id="PF06477">
    <property type="entry name" value="DUF1091"/>
    <property type="match status" value="1"/>
</dbReference>
<dbReference type="EMBL" id="JBEHCU010000304">
    <property type="protein sequence ID" value="KAL1404536.1"/>
    <property type="molecule type" value="Genomic_DNA"/>
</dbReference>
<evidence type="ECO:0000313" key="2">
    <source>
        <dbReference type="EMBL" id="KAL1404536.1"/>
    </source>
</evidence>
<gene>
    <name evidence="2" type="ORF">pipiens_005317</name>
</gene>
<dbReference type="PANTHER" id="PTHR20898:SF0">
    <property type="entry name" value="DAEDALUS ON 3-RELATED"/>
    <property type="match status" value="1"/>
</dbReference>
<sequence length="185" mass="21032">MSARIWIISCTLITLMLATKTGAALPGPKSPKQPIRIRKFECPGQPYPAAKVIMCRVRNLRDQPQQVDFVVEILEPQVDILVAFELFVQHQHSRTLLYGTTMDYCRIMAGSDGNKVTQLLFTMARKTIPQVLRTCPYGGVLNASEVSLGLDMVPAFTLPGRYRANMRWYNKKNQTMLAWRENIDE</sequence>
<protein>
    <submittedName>
        <fullName evidence="2">Uncharacterized protein</fullName>
    </submittedName>
</protein>
<accession>A0ABD1DY17</accession>
<evidence type="ECO:0000313" key="3">
    <source>
        <dbReference type="Proteomes" id="UP001562425"/>
    </source>
</evidence>
<reference evidence="2 3" key="1">
    <citation type="submission" date="2024-05" db="EMBL/GenBank/DDBJ databases">
        <title>Culex pipiens pipiens assembly and annotation.</title>
        <authorList>
            <person name="Alout H."/>
            <person name="Durand T."/>
        </authorList>
    </citation>
    <scope>NUCLEOTIDE SEQUENCE [LARGE SCALE GENOMIC DNA]</scope>
    <source>
        <strain evidence="2">HA-2024</strain>
        <tissue evidence="2">Whole body</tissue>
    </source>
</reference>
<keyword evidence="3" id="KW-1185">Reference proteome</keyword>